<dbReference type="Pfam" id="PF13400">
    <property type="entry name" value="Tad"/>
    <property type="match status" value="1"/>
</dbReference>
<gene>
    <name evidence="3" type="ORF">KCX74_14965</name>
</gene>
<comment type="caution">
    <text evidence="3">The sequence shown here is derived from an EMBL/GenBank/DDBJ whole genome shotgun (WGS) entry which is preliminary data.</text>
</comment>
<evidence type="ECO:0000256" key="1">
    <source>
        <dbReference type="SAM" id="Phobius"/>
    </source>
</evidence>
<protein>
    <submittedName>
        <fullName evidence="3">Tad domain-containing protein</fullName>
    </submittedName>
</protein>
<evidence type="ECO:0000313" key="4">
    <source>
        <dbReference type="Proteomes" id="UP000675284"/>
    </source>
</evidence>
<keyword evidence="4" id="KW-1185">Reference proteome</keyword>
<feature type="transmembrane region" description="Helical" evidence="1">
    <location>
        <begin position="12"/>
        <end position="38"/>
    </location>
</feature>
<sequence>MKQFIQQEEGNIALFVLGMLSIIMILFLLVVNMGGVLATKEKSSTTVQQASMAGSSIIYEEVQKIIETYEYETLQGELLSFFEDFDENLQERTEQLASRNYYRDWSANEIHLEALDQVVNEALQHEMIRPKLIELLQDVDIESQVVAKVKEIIIDNGGVLENAKLKISEDRLFVRAANEIEAVSYDG</sequence>
<keyword evidence="1" id="KW-0472">Membrane</keyword>
<dbReference type="Proteomes" id="UP000675284">
    <property type="component" value="Unassembled WGS sequence"/>
</dbReference>
<evidence type="ECO:0000259" key="2">
    <source>
        <dbReference type="Pfam" id="PF13400"/>
    </source>
</evidence>
<dbReference type="EMBL" id="JAGSOT010000050">
    <property type="protein sequence ID" value="MBR7797336.1"/>
    <property type="molecule type" value="Genomic_DNA"/>
</dbReference>
<dbReference type="InterPro" id="IPR028087">
    <property type="entry name" value="Tad_N"/>
</dbReference>
<keyword evidence="1" id="KW-1133">Transmembrane helix</keyword>
<reference evidence="3" key="1">
    <citation type="submission" date="2021-04" db="EMBL/GenBank/DDBJ databases">
        <title>Isolation and polyphasic classification of algal microorganism.</title>
        <authorList>
            <person name="Wang S."/>
        </authorList>
    </citation>
    <scope>NUCLEOTIDE SEQUENCE</scope>
    <source>
        <strain evidence="3">720a</strain>
    </source>
</reference>
<dbReference type="AlphaFoldDB" id="A0A941DXQ0"/>
<keyword evidence="1" id="KW-0812">Transmembrane</keyword>
<proteinExistence type="predicted"/>
<feature type="domain" description="Putative Flp pilus-assembly TadG-like N-terminal" evidence="2">
    <location>
        <begin position="10"/>
        <end position="54"/>
    </location>
</feature>
<name>A0A941DXQ0_9BACI</name>
<evidence type="ECO:0000313" key="3">
    <source>
        <dbReference type="EMBL" id="MBR7797336.1"/>
    </source>
</evidence>
<dbReference type="RefSeq" id="WP_166530694.1">
    <property type="nucleotide sequence ID" value="NZ_JAGSOT010000050.1"/>
</dbReference>
<accession>A0A941DXQ0</accession>
<organism evidence="3 4">
    <name type="scientific">Virgibacillus salarius</name>
    <dbReference type="NCBI Taxonomy" id="447199"/>
    <lineage>
        <taxon>Bacteria</taxon>
        <taxon>Bacillati</taxon>
        <taxon>Bacillota</taxon>
        <taxon>Bacilli</taxon>
        <taxon>Bacillales</taxon>
        <taxon>Bacillaceae</taxon>
        <taxon>Virgibacillus</taxon>
    </lineage>
</organism>